<accession>A0A482X3Z1</accession>
<dbReference type="InParanoid" id="A0A482X3Z1"/>
<sequence length="59" mass="6565">KEELTYAELSHASSVYTNMLSQQPQHCIDPLQYSHLDSSLCHVTAETPLICTSARESTV</sequence>
<dbReference type="OrthoDB" id="8825892at2759"/>
<organism evidence="1 2">
    <name type="scientific">Laodelphax striatellus</name>
    <name type="common">Small brown planthopper</name>
    <name type="synonym">Delphax striatella</name>
    <dbReference type="NCBI Taxonomy" id="195883"/>
    <lineage>
        <taxon>Eukaryota</taxon>
        <taxon>Metazoa</taxon>
        <taxon>Ecdysozoa</taxon>
        <taxon>Arthropoda</taxon>
        <taxon>Hexapoda</taxon>
        <taxon>Insecta</taxon>
        <taxon>Pterygota</taxon>
        <taxon>Neoptera</taxon>
        <taxon>Paraneoptera</taxon>
        <taxon>Hemiptera</taxon>
        <taxon>Auchenorrhyncha</taxon>
        <taxon>Fulgoroidea</taxon>
        <taxon>Delphacidae</taxon>
        <taxon>Criomorphinae</taxon>
        <taxon>Laodelphax</taxon>
    </lineage>
</organism>
<comment type="caution">
    <text evidence="1">The sequence shown here is derived from an EMBL/GenBank/DDBJ whole genome shotgun (WGS) entry which is preliminary data.</text>
</comment>
<protein>
    <submittedName>
        <fullName evidence="1">Uncharacterized protein</fullName>
    </submittedName>
</protein>
<dbReference type="EMBL" id="QKKF02018855">
    <property type="protein sequence ID" value="RZF40228.1"/>
    <property type="molecule type" value="Genomic_DNA"/>
</dbReference>
<dbReference type="AlphaFoldDB" id="A0A482X3Z1"/>
<feature type="non-terminal residue" evidence="1">
    <location>
        <position position="1"/>
    </location>
</feature>
<evidence type="ECO:0000313" key="2">
    <source>
        <dbReference type="Proteomes" id="UP000291343"/>
    </source>
</evidence>
<name>A0A482X3Z1_LAOST</name>
<keyword evidence="2" id="KW-1185">Reference proteome</keyword>
<dbReference type="Proteomes" id="UP000291343">
    <property type="component" value="Unassembled WGS sequence"/>
</dbReference>
<gene>
    <name evidence="1" type="ORF">LSTR_LSTR016115</name>
</gene>
<reference evidence="1 2" key="1">
    <citation type="journal article" date="2017" name="Gigascience">
        <title>Genome sequence of the small brown planthopper, Laodelphax striatellus.</title>
        <authorList>
            <person name="Zhu J."/>
            <person name="Jiang F."/>
            <person name="Wang X."/>
            <person name="Yang P."/>
            <person name="Bao Y."/>
            <person name="Zhao W."/>
            <person name="Wang W."/>
            <person name="Lu H."/>
            <person name="Wang Q."/>
            <person name="Cui N."/>
            <person name="Li J."/>
            <person name="Chen X."/>
            <person name="Luo L."/>
            <person name="Yu J."/>
            <person name="Kang L."/>
            <person name="Cui F."/>
        </authorList>
    </citation>
    <scope>NUCLEOTIDE SEQUENCE [LARGE SCALE GENOMIC DNA]</scope>
    <source>
        <strain evidence="1">Lst14</strain>
    </source>
</reference>
<evidence type="ECO:0000313" key="1">
    <source>
        <dbReference type="EMBL" id="RZF40228.1"/>
    </source>
</evidence>
<proteinExistence type="predicted"/>